<proteinExistence type="predicted"/>
<organism evidence="3 4">
    <name type="scientific">Actinacidiphila acididurans</name>
    <dbReference type="NCBI Taxonomy" id="2784346"/>
    <lineage>
        <taxon>Bacteria</taxon>
        <taxon>Bacillati</taxon>
        <taxon>Actinomycetota</taxon>
        <taxon>Actinomycetes</taxon>
        <taxon>Kitasatosporales</taxon>
        <taxon>Streptomycetaceae</taxon>
        <taxon>Actinacidiphila</taxon>
    </lineage>
</organism>
<gene>
    <name evidence="3" type="ORF">ITX44_00535</name>
</gene>
<sequence length="113" mass="11315">MHVRKISVLTLAAVALCLSLTACGNNGTDRTARASSAAASASVAGTASPRTTPMASDSQQPTGAPARTAASGTPNQAGVSCTNQLDYAGDPRSNAEINTIGEQTGYCPPAQHQ</sequence>
<feature type="compositionally biased region" description="Polar residues" evidence="1">
    <location>
        <begin position="70"/>
        <end position="85"/>
    </location>
</feature>
<feature type="signal peptide" evidence="2">
    <location>
        <begin position="1"/>
        <end position="24"/>
    </location>
</feature>
<accession>A0ABS2TJQ0</accession>
<evidence type="ECO:0000313" key="4">
    <source>
        <dbReference type="Proteomes" id="UP000749040"/>
    </source>
</evidence>
<keyword evidence="2" id="KW-0732">Signal</keyword>
<dbReference type="RefSeq" id="WP_205354934.1">
    <property type="nucleotide sequence ID" value="NZ_JADKYB010000001.1"/>
</dbReference>
<feature type="chain" id="PRO_5045127255" description="Secreted protein" evidence="2">
    <location>
        <begin position="25"/>
        <end position="113"/>
    </location>
</feature>
<feature type="compositionally biased region" description="Low complexity" evidence="1">
    <location>
        <begin position="33"/>
        <end position="48"/>
    </location>
</feature>
<protein>
    <recommendedName>
        <fullName evidence="5">Secreted protein</fullName>
    </recommendedName>
</protein>
<evidence type="ECO:0008006" key="5">
    <source>
        <dbReference type="Google" id="ProtNLM"/>
    </source>
</evidence>
<keyword evidence="4" id="KW-1185">Reference proteome</keyword>
<dbReference type="Proteomes" id="UP000749040">
    <property type="component" value="Unassembled WGS sequence"/>
</dbReference>
<dbReference type="EMBL" id="JADKYB010000001">
    <property type="protein sequence ID" value="MBM9503047.1"/>
    <property type="molecule type" value="Genomic_DNA"/>
</dbReference>
<evidence type="ECO:0000313" key="3">
    <source>
        <dbReference type="EMBL" id="MBM9503047.1"/>
    </source>
</evidence>
<evidence type="ECO:0000256" key="2">
    <source>
        <dbReference type="SAM" id="SignalP"/>
    </source>
</evidence>
<feature type="compositionally biased region" description="Polar residues" evidence="1">
    <location>
        <begin position="49"/>
        <end position="62"/>
    </location>
</feature>
<comment type="caution">
    <text evidence="3">The sequence shown here is derived from an EMBL/GenBank/DDBJ whole genome shotgun (WGS) entry which is preliminary data.</text>
</comment>
<feature type="region of interest" description="Disordered" evidence="1">
    <location>
        <begin position="28"/>
        <end position="113"/>
    </location>
</feature>
<reference evidence="3 4" key="1">
    <citation type="submission" date="2021-01" db="EMBL/GenBank/DDBJ databases">
        <title>Streptomyces acididurans sp. nov., isolated from a peat swamp forest soil.</title>
        <authorList>
            <person name="Chantavorakit T."/>
            <person name="Duangmal K."/>
        </authorList>
    </citation>
    <scope>NUCLEOTIDE SEQUENCE [LARGE SCALE GENOMIC DNA]</scope>
    <source>
        <strain evidence="3 4">KK5PA1</strain>
    </source>
</reference>
<name>A0ABS2TJQ0_9ACTN</name>
<evidence type="ECO:0000256" key="1">
    <source>
        <dbReference type="SAM" id="MobiDB-lite"/>
    </source>
</evidence>
<dbReference type="PROSITE" id="PS51257">
    <property type="entry name" value="PROKAR_LIPOPROTEIN"/>
    <property type="match status" value="1"/>
</dbReference>